<evidence type="ECO:0000256" key="1">
    <source>
        <dbReference type="SAM" id="MobiDB-lite"/>
    </source>
</evidence>
<comment type="caution">
    <text evidence="2">The sequence shown here is derived from an EMBL/GenBank/DDBJ whole genome shotgun (WGS) entry which is preliminary data.</text>
</comment>
<sequence>SDIAAHWGSVAVPEECNKRQFNRTVGKVCILTDNMDFIRESVLVPINKEPILLRVYETDDDVTSLFNGYLLDTSSDEEDSVEGEMHDEEDSVAGAMHSDGGNEGDDKFEDIQRGLYILIQFPDCNLASKA</sequence>
<reference evidence="2" key="1">
    <citation type="journal article" date="2019" name="Sci. Rep.">
        <title>Draft genome of Tanacetum cinerariifolium, the natural source of mosquito coil.</title>
        <authorList>
            <person name="Yamashiro T."/>
            <person name="Shiraishi A."/>
            <person name="Satake H."/>
            <person name="Nakayama K."/>
        </authorList>
    </citation>
    <scope>NUCLEOTIDE SEQUENCE</scope>
</reference>
<protein>
    <submittedName>
        <fullName evidence="2">Cytochrome P450</fullName>
    </submittedName>
</protein>
<feature type="non-terminal residue" evidence="2">
    <location>
        <position position="1"/>
    </location>
</feature>
<feature type="compositionally biased region" description="Acidic residues" evidence="1">
    <location>
        <begin position="74"/>
        <end position="91"/>
    </location>
</feature>
<feature type="non-terminal residue" evidence="2">
    <location>
        <position position="130"/>
    </location>
</feature>
<dbReference type="EMBL" id="BKCJ011176989">
    <property type="protein sequence ID" value="GFC99220.1"/>
    <property type="molecule type" value="Genomic_DNA"/>
</dbReference>
<name>A0A699SNI6_TANCI</name>
<proteinExistence type="predicted"/>
<gene>
    <name evidence="2" type="ORF">Tci_871190</name>
</gene>
<accession>A0A699SNI6</accession>
<feature type="region of interest" description="Disordered" evidence="1">
    <location>
        <begin position="74"/>
        <end position="105"/>
    </location>
</feature>
<dbReference type="AlphaFoldDB" id="A0A699SNI6"/>
<evidence type="ECO:0000313" key="2">
    <source>
        <dbReference type="EMBL" id="GFC99220.1"/>
    </source>
</evidence>
<organism evidence="2">
    <name type="scientific">Tanacetum cinerariifolium</name>
    <name type="common">Dalmatian daisy</name>
    <name type="synonym">Chrysanthemum cinerariifolium</name>
    <dbReference type="NCBI Taxonomy" id="118510"/>
    <lineage>
        <taxon>Eukaryota</taxon>
        <taxon>Viridiplantae</taxon>
        <taxon>Streptophyta</taxon>
        <taxon>Embryophyta</taxon>
        <taxon>Tracheophyta</taxon>
        <taxon>Spermatophyta</taxon>
        <taxon>Magnoliopsida</taxon>
        <taxon>eudicotyledons</taxon>
        <taxon>Gunneridae</taxon>
        <taxon>Pentapetalae</taxon>
        <taxon>asterids</taxon>
        <taxon>campanulids</taxon>
        <taxon>Asterales</taxon>
        <taxon>Asteraceae</taxon>
        <taxon>Asteroideae</taxon>
        <taxon>Anthemideae</taxon>
        <taxon>Anthemidinae</taxon>
        <taxon>Tanacetum</taxon>
    </lineage>
</organism>